<reference evidence="1 2" key="1">
    <citation type="journal article" date="2015" name="Genome Announc.">
        <title>Complete Genome Sequence of a Novel Bacterium within the Family Rhodocyclaceae That Degrades Polycyclic Aromatic Hydrocarbons.</title>
        <authorList>
            <person name="Singleton D.R."/>
            <person name="Dickey A.N."/>
            <person name="Scholl E.H."/>
            <person name="Wright F.A."/>
            <person name="Aitken M.D."/>
        </authorList>
    </citation>
    <scope>NUCLEOTIDE SEQUENCE [LARGE SCALE GENOMIC DNA]</scope>
    <source>
        <strain evidence="2">PG1-Ca6</strain>
    </source>
</reference>
<proteinExistence type="predicted"/>
<evidence type="ECO:0000313" key="1">
    <source>
        <dbReference type="EMBL" id="AJP48543.1"/>
    </source>
</evidence>
<protein>
    <submittedName>
        <fullName evidence="1">Uncharacterized protein</fullName>
    </submittedName>
</protein>
<keyword evidence="2" id="KW-1185">Reference proteome</keyword>
<sequence length="75" mass="8281">MSSVLRQTLRADANHTIHVVLPQDMGDQVEVIVFPVRPPAGQILNADEAFMVAAYSAVTENDPEEDALWGKYVRS</sequence>
<dbReference type="RefSeq" id="WP_202634495.1">
    <property type="nucleotide sequence ID" value="NZ_CP010554.1"/>
</dbReference>
<gene>
    <name evidence="1" type="ORF">PG1C_08965</name>
</gene>
<dbReference type="KEGG" id="rbu:PG1C_08965"/>
<accession>A0A0C5J9W0</accession>
<dbReference type="STRING" id="1565605.PG1C_08965"/>
<dbReference type="Proteomes" id="UP000061603">
    <property type="component" value="Chromosome"/>
</dbReference>
<name>A0A0C5J9W0_9PROT</name>
<organism evidence="1 2">
    <name type="scientific">Rugosibacter aromaticivorans</name>
    <dbReference type="NCBI Taxonomy" id="1565605"/>
    <lineage>
        <taxon>Bacteria</taxon>
        <taxon>Pseudomonadati</taxon>
        <taxon>Pseudomonadota</taxon>
        <taxon>Betaproteobacteria</taxon>
        <taxon>Nitrosomonadales</taxon>
        <taxon>Sterolibacteriaceae</taxon>
        <taxon>Rugosibacter</taxon>
    </lineage>
</organism>
<evidence type="ECO:0000313" key="2">
    <source>
        <dbReference type="Proteomes" id="UP000061603"/>
    </source>
</evidence>
<dbReference type="EMBL" id="CP010554">
    <property type="protein sequence ID" value="AJP48543.1"/>
    <property type="molecule type" value="Genomic_DNA"/>
</dbReference>
<dbReference type="HOGENOM" id="CLU_2650372_0_0_4"/>
<dbReference type="AlphaFoldDB" id="A0A0C5J9W0"/>